<dbReference type="SMART" id="SM00448">
    <property type="entry name" value="REC"/>
    <property type="match status" value="1"/>
</dbReference>
<feature type="domain" description="EAL" evidence="5">
    <location>
        <begin position="442"/>
        <end position="697"/>
    </location>
</feature>
<dbReference type="PROSITE" id="PS50112">
    <property type="entry name" value="PAS"/>
    <property type="match status" value="1"/>
</dbReference>
<reference evidence="7 8" key="1">
    <citation type="submission" date="2019-12" db="EMBL/GenBank/DDBJ databases">
        <title>Comparative genomics gives insights into the taxonomy of the Azoarcus-Aromatoleum group and reveals separate origins of nif in the plant-associated Azoarcus and non-plant-associated Aromatoleum sub-groups.</title>
        <authorList>
            <person name="Lafos M."/>
            <person name="Maluk M."/>
            <person name="Batista M."/>
            <person name="Junghare M."/>
            <person name="Carmona M."/>
            <person name="Faoro H."/>
            <person name="Cruz L.M."/>
            <person name="Battistoni F."/>
            <person name="De Souza E."/>
            <person name="Pedrosa F."/>
            <person name="Chen W.-M."/>
            <person name="Poole P.S."/>
            <person name="Dixon R.A."/>
            <person name="James E.K."/>
        </authorList>
    </citation>
    <scope>NUCLEOTIDE SEQUENCE [LARGE SCALE GENOMIC DNA]</scope>
    <source>
        <strain evidence="7 8">Td21</strain>
    </source>
</reference>
<dbReference type="InterPro" id="IPR000160">
    <property type="entry name" value="GGDEF_dom"/>
</dbReference>
<dbReference type="InterPro" id="IPR001633">
    <property type="entry name" value="EAL_dom"/>
</dbReference>
<dbReference type="Gene3D" id="3.30.450.20">
    <property type="entry name" value="PAS domain"/>
    <property type="match status" value="1"/>
</dbReference>
<protein>
    <submittedName>
        <fullName evidence="7">EAL domain-containing protein</fullName>
    </submittedName>
</protein>
<dbReference type="InterPro" id="IPR035919">
    <property type="entry name" value="EAL_sf"/>
</dbReference>
<dbReference type="PROSITE" id="PS50110">
    <property type="entry name" value="RESPONSE_REGULATORY"/>
    <property type="match status" value="1"/>
</dbReference>
<evidence type="ECO:0000259" key="3">
    <source>
        <dbReference type="PROSITE" id="PS50112"/>
    </source>
</evidence>
<dbReference type="Gene3D" id="3.20.20.450">
    <property type="entry name" value="EAL domain"/>
    <property type="match status" value="1"/>
</dbReference>
<dbReference type="Pfam" id="PF00990">
    <property type="entry name" value="GGDEF"/>
    <property type="match status" value="1"/>
</dbReference>
<dbReference type="PANTHER" id="PTHR44757:SF2">
    <property type="entry name" value="BIOFILM ARCHITECTURE MAINTENANCE PROTEIN MBAA"/>
    <property type="match status" value="1"/>
</dbReference>
<feature type="modified residue" description="4-aspartylphosphate" evidence="1">
    <location>
        <position position="59"/>
    </location>
</feature>
<dbReference type="InterPro" id="IPR001610">
    <property type="entry name" value="PAC"/>
</dbReference>
<sequence>MAGQPLKVLIVEDVEDDALLIVRELRRGGYDPLPTRVETAPAMQAALGDCSSFDLVISDYTLPHFSGSAALELFNSCGCDLPFIMVSGTIGEETAVRLLKAGAHDFILKSNFARLVPAVERELREVAVRRARRLAEARLRESEERYALAAQGANDGLWDWDLRSGCVYYSPRWKSMLGYAGDEIGDGIEEWFSRVHEEDRPAVQARLQAHLSGSTAHFESEHRMRNHRNELLWMLTRGLAVRDEARQPYRIAGSQTDITERKLAEERLRFQALHDALTGLPNRTLFMERLHCALAGAGGCRFAVMLVDLDRYKIITDSFGHNVGDALVLAIARALKLRIGPRDTVARLGGDEFALLVEGLSSADAAIAFARDFQASLAGPLAIDGHEIFTSASIGIVMGPGDYATPEEMLRDADTANQRAKAQGKGRCQVFDTTMHTFAVNLLGLETDLRRALERGELELYYQPLVNLASGEIESFEALMRWRHPERGLVPPTEFIPVAEDTGLIVPIGRWALQEACRQISAWQAQFPQRRPKVSVNVSAVQFAQPDLAEAVLQSLATARLEARYLKLEITESVLMDGSDAVRAMLERLQGEQIEFLMDDFGTGYSSLSYLHRFPLDILKIDASFVRRMDVEARHDEIVQAIVALARSLNMTVVAEGLETVTTLARLRELNVAFGQGFLFSRPLDAESAGRLLASGRRWNGARGSHESSAG</sequence>
<feature type="domain" description="PAS" evidence="3">
    <location>
        <begin position="142"/>
        <end position="214"/>
    </location>
</feature>
<dbReference type="InterPro" id="IPR043128">
    <property type="entry name" value="Rev_trsase/Diguanyl_cyclase"/>
</dbReference>
<dbReference type="CDD" id="cd01948">
    <property type="entry name" value="EAL"/>
    <property type="match status" value="1"/>
</dbReference>
<proteinExistence type="predicted"/>
<keyword evidence="1" id="KW-0597">Phosphoprotein</keyword>
<name>A0ABX1Q084_9RHOO</name>
<dbReference type="SMART" id="SM00052">
    <property type="entry name" value="EAL"/>
    <property type="match status" value="1"/>
</dbReference>
<dbReference type="RefSeq" id="WP_169256890.1">
    <property type="nucleotide sequence ID" value="NZ_WTVN01000024.1"/>
</dbReference>
<feature type="domain" description="PAC" evidence="4">
    <location>
        <begin position="218"/>
        <end position="270"/>
    </location>
</feature>
<dbReference type="InterPro" id="IPR052155">
    <property type="entry name" value="Biofilm_reg_signaling"/>
</dbReference>
<feature type="domain" description="GGDEF" evidence="6">
    <location>
        <begin position="300"/>
        <end position="433"/>
    </location>
</feature>
<dbReference type="Gene3D" id="3.40.50.2300">
    <property type="match status" value="1"/>
</dbReference>
<evidence type="ECO:0000313" key="8">
    <source>
        <dbReference type="Proteomes" id="UP000623795"/>
    </source>
</evidence>
<dbReference type="SUPFAM" id="SSF141868">
    <property type="entry name" value="EAL domain-like"/>
    <property type="match status" value="1"/>
</dbReference>
<dbReference type="SMART" id="SM00267">
    <property type="entry name" value="GGDEF"/>
    <property type="match status" value="1"/>
</dbReference>
<dbReference type="InterPro" id="IPR000014">
    <property type="entry name" value="PAS"/>
</dbReference>
<dbReference type="NCBIfam" id="TIGR00254">
    <property type="entry name" value="GGDEF"/>
    <property type="match status" value="1"/>
</dbReference>
<dbReference type="SUPFAM" id="SSF55073">
    <property type="entry name" value="Nucleotide cyclase"/>
    <property type="match status" value="1"/>
</dbReference>
<dbReference type="SUPFAM" id="SSF55785">
    <property type="entry name" value="PYP-like sensor domain (PAS domain)"/>
    <property type="match status" value="1"/>
</dbReference>
<dbReference type="SUPFAM" id="SSF52172">
    <property type="entry name" value="CheY-like"/>
    <property type="match status" value="1"/>
</dbReference>
<gene>
    <name evidence="7" type="ORF">GPA22_15045</name>
</gene>
<keyword evidence="8" id="KW-1185">Reference proteome</keyword>
<comment type="caution">
    <text evidence="7">The sequence shown here is derived from an EMBL/GenBank/DDBJ whole genome shotgun (WGS) entry which is preliminary data.</text>
</comment>
<dbReference type="EMBL" id="WTVN01000024">
    <property type="protein sequence ID" value="NMG45043.1"/>
    <property type="molecule type" value="Genomic_DNA"/>
</dbReference>
<dbReference type="Pfam" id="PF08447">
    <property type="entry name" value="PAS_3"/>
    <property type="match status" value="1"/>
</dbReference>
<organism evidence="7 8">
    <name type="scientific">Aromatoleum toluvorans</name>
    <dbReference type="NCBI Taxonomy" id="92002"/>
    <lineage>
        <taxon>Bacteria</taxon>
        <taxon>Pseudomonadati</taxon>
        <taxon>Pseudomonadota</taxon>
        <taxon>Betaproteobacteria</taxon>
        <taxon>Rhodocyclales</taxon>
        <taxon>Rhodocyclaceae</taxon>
        <taxon>Aromatoleum</taxon>
    </lineage>
</organism>
<dbReference type="Pfam" id="PF00563">
    <property type="entry name" value="EAL"/>
    <property type="match status" value="1"/>
</dbReference>
<evidence type="ECO:0000259" key="6">
    <source>
        <dbReference type="PROSITE" id="PS50887"/>
    </source>
</evidence>
<dbReference type="Gene3D" id="3.30.70.270">
    <property type="match status" value="1"/>
</dbReference>
<evidence type="ECO:0000259" key="4">
    <source>
        <dbReference type="PROSITE" id="PS50113"/>
    </source>
</evidence>
<dbReference type="SMART" id="SM00091">
    <property type="entry name" value="PAS"/>
    <property type="match status" value="1"/>
</dbReference>
<dbReference type="PROSITE" id="PS50883">
    <property type="entry name" value="EAL"/>
    <property type="match status" value="1"/>
</dbReference>
<dbReference type="Proteomes" id="UP000623795">
    <property type="component" value="Unassembled WGS sequence"/>
</dbReference>
<dbReference type="PROSITE" id="PS50887">
    <property type="entry name" value="GGDEF"/>
    <property type="match status" value="1"/>
</dbReference>
<dbReference type="SMART" id="SM00086">
    <property type="entry name" value="PAC"/>
    <property type="match status" value="1"/>
</dbReference>
<dbReference type="NCBIfam" id="TIGR00229">
    <property type="entry name" value="sensory_box"/>
    <property type="match status" value="1"/>
</dbReference>
<evidence type="ECO:0000259" key="2">
    <source>
        <dbReference type="PROSITE" id="PS50110"/>
    </source>
</evidence>
<evidence type="ECO:0000259" key="5">
    <source>
        <dbReference type="PROSITE" id="PS50883"/>
    </source>
</evidence>
<dbReference type="InterPro" id="IPR000700">
    <property type="entry name" value="PAS-assoc_C"/>
</dbReference>
<dbReference type="InterPro" id="IPR001789">
    <property type="entry name" value="Sig_transdc_resp-reg_receiver"/>
</dbReference>
<dbReference type="CDD" id="cd00130">
    <property type="entry name" value="PAS"/>
    <property type="match status" value="1"/>
</dbReference>
<dbReference type="CDD" id="cd00156">
    <property type="entry name" value="REC"/>
    <property type="match status" value="1"/>
</dbReference>
<feature type="domain" description="Response regulatory" evidence="2">
    <location>
        <begin position="7"/>
        <end position="124"/>
    </location>
</feature>
<dbReference type="CDD" id="cd01949">
    <property type="entry name" value="GGDEF"/>
    <property type="match status" value="1"/>
</dbReference>
<dbReference type="Pfam" id="PF00072">
    <property type="entry name" value="Response_reg"/>
    <property type="match status" value="1"/>
</dbReference>
<evidence type="ECO:0000313" key="7">
    <source>
        <dbReference type="EMBL" id="NMG45043.1"/>
    </source>
</evidence>
<dbReference type="PROSITE" id="PS50113">
    <property type="entry name" value="PAC"/>
    <property type="match status" value="1"/>
</dbReference>
<accession>A0ABX1Q084</accession>
<dbReference type="PANTHER" id="PTHR44757">
    <property type="entry name" value="DIGUANYLATE CYCLASE DGCP"/>
    <property type="match status" value="1"/>
</dbReference>
<dbReference type="InterPro" id="IPR013655">
    <property type="entry name" value="PAS_fold_3"/>
</dbReference>
<evidence type="ECO:0000256" key="1">
    <source>
        <dbReference type="PROSITE-ProRule" id="PRU00169"/>
    </source>
</evidence>
<dbReference type="InterPro" id="IPR029787">
    <property type="entry name" value="Nucleotide_cyclase"/>
</dbReference>
<dbReference type="InterPro" id="IPR011006">
    <property type="entry name" value="CheY-like_superfamily"/>
</dbReference>
<dbReference type="InterPro" id="IPR035965">
    <property type="entry name" value="PAS-like_dom_sf"/>
</dbReference>